<keyword evidence="4" id="KW-0408">Iron</keyword>
<proteinExistence type="predicted"/>
<dbReference type="SUPFAM" id="SSF102114">
    <property type="entry name" value="Radical SAM enzymes"/>
    <property type="match status" value="1"/>
</dbReference>
<dbReference type="SFLD" id="SFLDG01067">
    <property type="entry name" value="SPASM/twitch_domain_containing"/>
    <property type="match status" value="1"/>
</dbReference>
<dbReference type="InterPro" id="IPR013785">
    <property type="entry name" value="Aldolase_TIM"/>
</dbReference>
<feature type="region of interest" description="Disordered" evidence="6">
    <location>
        <begin position="72"/>
        <end position="91"/>
    </location>
</feature>
<keyword evidence="2" id="KW-0949">S-adenosyl-L-methionine</keyword>
<reference evidence="7 8" key="1">
    <citation type="submission" date="2023-07" db="EMBL/GenBank/DDBJ databases">
        <title>Sorghum-associated microbial communities from plants grown in Nebraska, USA.</title>
        <authorList>
            <person name="Schachtman D."/>
        </authorList>
    </citation>
    <scope>NUCLEOTIDE SEQUENCE [LARGE SCALE GENOMIC DNA]</scope>
    <source>
        <strain evidence="7 8">4099</strain>
    </source>
</reference>
<evidence type="ECO:0000256" key="1">
    <source>
        <dbReference type="ARBA" id="ARBA00001966"/>
    </source>
</evidence>
<dbReference type="SFLD" id="SFLDS00029">
    <property type="entry name" value="Radical_SAM"/>
    <property type="match status" value="1"/>
</dbReference>
<sequence>MLPLETKAVVTGLSSPLLVKLAGLRELAEGGYPLERMALDLRAVPHHAVTHELLALPWAGFIEAQADSNAPSHAQLSHAAPPGRPLASLQGERGIAKPGDVLELDPFRQRVAVRYRRGDNGNILFATERCNSYCLMCSQPPRQVEDDWRIQHLCDLVELVDRDEPSLAISGGEPTLLGSGLAAIVAKCAEWLPDTHLHILSNGRLLSDTTLAAQFEDIHPNLSWGIPLYGDHYALHDYVVQSEDAFAQTLRGLYALEAARQRIEIRVVLVKPSLERLEALTRYILRNLPFVEHIALMGIEPIGFAKAHHAALWADPADYVEQLQGAVDSFSRRGVAVSLYNLPLCTIPESLWPFAQQSISNWKNDYLDACASCAVKARCGGFFSWVTPKWTSRKVKPIELSLEAA</sequence>
<evidence type="ECO:0000256" key="3">
    <source>
        <dbReference type="ARBA" id="ARBA00022723"/>
    </source>
</evidence>
<dbReference type="NCBIfam" id="TIGR03977">
    <property type="entry name" value="rSAM_pair_HxsC"/>
    <property type="match status" value="1"/>
</dbReference>
<evidence type="ECO:0000256" key="2">
    <source>
        <dbReference type="ARBA" id="ARBA00022691"/>
    </source>
</evidence>
<dbReference type="EMBL" id="JAVDWO010000007">
    <property type="protein sequence ID" value="MDR7193273.1"/>
    <property type="molecule type" value="Genomic_DNA"/>
</dbReference>
<dbReference type="InterPro" id="IPR058240">
    <property type="entry name" value="rSAM_sf"/>
</dbReference>
<evidence type="ECO:0000313" key="8">
    <source>
        <dbReference type="Proteomes" id="UP001256588"/>
    </source>
</evidence>
<evidence type="ECO:0000313" key="7">
    <source>
        <dbReference type="EMBL" id="MDR7193273.1"/>
    </source>
</evidence>
<evidence type="ECO:0000256" key="4">
    <source>
        <dbReference type="ARBA" id="ARBA00023004"/>
    </source>
</evidence>
<evidence type="ECO:0000256" key="6">
    <source>
        <dbReference type="SAM" id="MobiDB-lite"/>
    </source>
</evidence>
<comment type="cofactor">
    <cofactor evidence="1">
        <name>[4Fe-4S] cluster</name>
        <dbReference type="ChEBI" id="CHEBI:49883"/>
    </cofactor>
</comment>
<comment type="caution">
    <text evidence="7">The sequence shown here is derived from an EMBL/GenBank/DDBJ whole genome shotgun (WGS) entry which is preliminary data.</text>
</comment>
<dbReference type="CDD" id="cd01335">
    <property type="entry name" value="Radical_SAM"/>
    <property type="match status" value="1"/>
</dbReference>
<dbReference type="Gene3D" id="3.20.20.70">
    <property type="entry name" value="Aldolase class I"/>
    <property type="match status" value="1"/>
</dbReference>
<evidence type="ECO:0000256" key="5">
    <source>
        <dbReference type="ARBA" id="ARBA00023014"/>
    </source>
</evidence>
<dbReference type="Proteomes" id="UP001256588">
    <property type="component" value="Unassembled WGS sequence"/>
</dbReference>
<dbReference type="InterPro" id="IPR024032">
    <property type="entry name" value="rSAM_paired_HxsC"/>
</dbReference>
<keyword evidence="8" id="KW-1185">Reference proteome</keyword>
<name>A0ABU1XXF3_9GAMM</name>
<protein>
    <submittedName>
        <fullName evidence="7">His-Xaa-Ser system radical SAM maturase HxsC</fullName>
    </submittedName>
</protein>
<dbReference type="PANTHER" id="PTHR11228">
    <property type="entry name" value="RADICAL SAM DOMAIN PROTEIN"/>
    <property type="match status" value="1"/>
</dbReference>
<dbReference type="RefSeq" id="WP_310235244.1">
    <property type="nucleotide sequence ID" value="NZ_JAVDWO010000007.1"/>
</dbReference>
<accession>A0ABU1XXF3</accession>
<dbReference type="PANTHER" id="PTHR11228:SF7">
    <property type="entry name" value="PQQA PEPTIDE CYCLASE"/>
    <property type="match status" value="1"/>
</dbReference>
<organism evidence="7 8">
    <name type="scientific">Luteimonas terrae</name>
    <dbReference type="NCBI Taxonomy" id="1530191"/>
    <lineage>
        <taxon>Bacteria</taxon>
        <taxon>Pseudomonadati</taxon>
        <taxon>Pseudomonadota</taxon>
        <taxon>Gammaproteobacteria</taxon>
        <taxon>Lysobacterales</taxon>
        <taxon>Lysobacteraceae</taxon>
        <taxon>Luteimonas</taxon>
    </lineage>
</organism>
<keyword evidence="5" id="KW-0411">Iron-sulfur</keyword>
<dbReference type="InterPro" id="IPR050377">
    <property type="entry name" value="Radical_SAM_PqqE_MftC-like"/>
</dbReference>
<gene>
    <name evidence="7" type="ORF">J2W68_002007</name>
</gene>
<dbReference type="InterPro" id="IPR007197">
    <property type="entry name" value="rSAM"/>
</dbReference>
<dbReference type="SFLD" id="SFLDG01103">
    <property type="entry name" value="Uncharacterised_Radical_SAM_Su"/>
    <property type="match status" value="1"/>
</dbReference>
<keyword evidence="3" id="KW-0479">Metal-binding</keyword>